<evidence type="ECO:0000256" key="1">
    <source>
        <dbReference type="ARBA" id="ARBA00004141"/>
    </source>
</evidence>
<comment type="subcellular location">
    <subcellularLocation>
        <location evidence="1">Membrane</location>
        <topology evidence="1">Multi-pass membrane protein</topology>
    </subcellularLocation>
</comment>
<dbReference type="Proteomes" id="UP000198815">
    <property type="component" value="Unassembled WGS sequence"/>
</dbReference>
<dbReference type="EMBL" id="FOGZ01000012">
    <property type="protein sequence ID" value="SER81730.1"/>
    <property type="molecule type" value="Genomic_DNA"/>
</dbReference>
<reference evidence="6 7" key="1">
    <citation type="submission" date="2016-10" db="EMBL/GenBank/DDBJ databases">
        <authorList>
            <person name="de Groot N.N."/>
        </authorList>
    </citation>
    <scope>NUCLEOTIDE SEQUENCE [LARGE SCALE GENOMIC DNA]</scope>
    <source>
        <strain evidence="6 7">DSM 16859</strain>
    </source>
</reference>
<accession>A0A1H9S9Q7</accession>
<dbReference type="Pfam" id="PF04172">
    <property type="entry name" value="LrgB"/>
    <property type="match status" value="1"/>
</dbReference>
<evidence type="ECO:0000313" key="7">
    <source>
        <dbReference type="Proteomes" id="UP000198815"/>
    </source>
</evidence>
<feature type="transmembrane region" description="Helical" evidence="5">
    <location>
        <begin position="145"/>
        <end position="170"/>
    </location>
</feature>
<gene>
    <name evidence="6" type="ORF">SAMN05443377_11210</name>
</gene>
<dbReference type="PANTHER" id="PTHR30249">
    <property type="entry name" value="PUTATIVE SEROTONIN TRANSPORTER"/>
    <property type="match status" value="1"/>
</dbReference>
<protein>
    <submittedName>
        <fullName evidence="6">TIGR00659 family protein</fullName>
    </submittedName>
</protein>
<evidence type="ECO:0000256" key="2">
    <source>
        <dbReference type="ARBA" id="ARBA00022692"/>
    </source>
</evidence>
<keyword evidence="7" id="KW-1185">Reference proteome</keyword>
<organism evidence="6 7">
    <name type="scientific">Propionibacterium cyclohexanicum</name>
    <dbReference type="NCBI Taxonomy" id="64702"/>
    <lineage>
        <taxon>Bacteria</taxon>
        <taxon>Bacillati</taxon>
        <taxon>Actinomycetota</taxon>
        <taxon>Actinomycetes</taxon>
        <taxon>Propionibacteriales</taxon>
        <taxon>Propionibacteriaceae</taxon>
        <taxon>Propionibacterium</taxon>
    </lineage>
</organism>
<dbReference type="GO" id="GO:0016020">
    <property type="term" value="C:membrane"/>
    <property type="evidence" value="ECO:0007669"/>
    <property type="project" value="UniProtKB-SubCell"/>
</dbReference>
<evidence type="ECO:0000313" key="6">
    <source>
        <dbReference type="EMBL" id="SER81730.1"/>
    </source>
</evidence>
<feature type="transmembrane region" description="Helical" evidence="5">
    <location>
        <begin position="59"/>
        <end position="77"/>
    </location>
</feature>
<keyword evidence="3 5" id="KW-1133">Transmembrane helix</keyword>
<keyword evidence="4 5" id="KW-0472">Membrane</keyword>
<feature type="transmembrane region" description="Helical" evidence="5">
    <location>
        <begin position="89"/>
        <end position="114"/>
    </location>
</feature>
<evidence type="ECO:0000256" key="4">
    <source>
        <dbReference type="ARBA" id="ARBA00023136"/>
    </source>
</evidence>
<feature type="transmembrane region" description="Helical" evidence="5">
    <location>
        <begin position="29"/>
        <end position="47"/>
    </location>
</feature>
<keyword evidence="2 5" id="KW-0812">Transmembrane</keyword>
<evidence type="ECO:0000256" key="5">
    <source>
        <dbReference type="SAM" id="Phobius"/>
    </source>
</evidence>
<evidence type="ECO:0000256" key="3">
    <source>
        <dbReference type="ARBA" id="ARBA00022989"/>
    </source>
</evidence>
<dbReference type="PANTHER" id="PTHR30249:SF16">
    <property type="entry name" value="INNER MEMBRANE PROTEIN"/>
    <property type="match status" value="1"/>
</dbReference>
<dbReference type="InterPro" id="IPR007300">
    <property type="entry name" value="CidB/LrgB"/>
</dbReference>
<dbReference type="AlphaFoldDB" id="A0A1H9S9Q7"/>
<sequence>MLSAIIWSVLTIVIYLVSKKVHAHWTSAWTMPLLITPAVLIVLVLVFNVKYTTFHHDTSWLVTLLGPTTVAFAVPIWRQRHLIRTHWAVLLVGVLVGSGVAIGSSFLLATVLGIRGALRLSLLPRSISTPFAMTMSTDIGGNSDLTSVFVVLTGILGVIVGEALLTYLPLRTELSKGMMLGMGAHGMGTAKAQEVGTTEGAIAGLAMVLSGVMNVLLAPVLALMVG</sequence>
<dbReference type="STRING" id="64702.SAMN05443377_11210"/>
<feature type="transmembrane region" description="Helical" evidence="5">
    <location>
        <begin position="201"/>
        <end position="225"/>
    </location>
</feature>
<proteinExistence type="predicted"/>
<name>A0A1H9S9Q7_9ACTN</name>